<name>A0AAV8QJY5_ENSVE</name>
<dbReference type="AlphaFoldDB" id="A0AAV8QJY5"/>
<accession>A0AAV8QJY5</accession>
<evidence type="ECO:0000313" key="1">
    <source>
        <dbReference type="EMBL" id="KAJ8472067.1"/>
    </source>
</evidence>
<protein>
    <submittedName>
        <fullName evidence="1">Uncharacterized protein</fullName>
    </submittedName>
</protein>
<keyword evidence="2" id="KW-1185">Reference proteome</keyword>
<reference evidence="1 2" key="1">
    <citation type="submission" date="2022-12" db="EMBL/GenBank/DDBJ databases">
        <title>Chromosome-scale assembly of the Ensete ventricosum genome.</title>
        <authorList>
            <person name="Dussert Y."/>
            <person name="Stocks J."/>
            <person name="Wendawek A."/>
            <person name="Woldeyes F."/>
            <person name="Nichols R.A."/>
            <person name="Borrell J.S."/>
        </authorList>
    </citation>
    <scope>NUCLEOTIDE SEQUENCE [LARGE SCALE GENOMIC DNA]</scope>
    <source>
        <strain evidence="2">cv. Maze</strain>
        <tissue evidence="1">Seeds</tissue>
    </source>
</reference>
<comment type="caution">
    <text evidence="1">The sequence shown here is derived from an EMBL/GenBank/DDBJ whole genome shotgun (WGS) entry which is preliminary data.</text>
</comment>
<gene>
    <name evidence="1" type="ORF">OPV22_026410</name>
</gene>
<organism evidence="1 2">
    <name type="scientific">Ensete ventricosum</name>
    <name type="common">Abyssinian banana</name>
    <name type="synonym">Musa ensete</name>
    <dbReference type="NCBI Taxonomy" id="4639"/>
    <lineage>
        <taxon>Eukaryota</taxon>
        <taxon>Viridiplantae</taxon>
        <taxon>Streptophyta</taxon>
        <taxon>Embryophyta</taxon>
        <taxon>Tracheophyta</taxon>
        <taxon>Spermatophyta</taxon>
        <taxon>Magnoliopsida</taxon>
        <taxon>Liliopsida</taxon>
        <taxon>Zingiberales</taxon>
        <taxon>Musaceae</taxon>
        <taxon>Ensete</taxon>
    </lineage>
</organism>
<evidence type="ECO:0000313" key="2">
    <source>
        <dbReference type="Proteomes" id="UP001222027"/>
    </source>
</evidence>
<dbReference type="Proteomes" id="UP001222027">
    <property type="component" value="Unassembled WGS sequence"/>
</dbReference>
<dbReference type="EMBL" id="JAQQAF010000007">
    <property type="protein sequence ID" value="KAJ8472067.1"/>
    <property type="molecule type" value="Genomic_DNA"/>
</dbReference>
<sequence>MAGKGRLGNVKFLNTSDSISFITWCKDIPRQRHQICSIKLPGFSLCQFKMQALLSQPAEACQTHLDSNVQTRSSIRGHSC</sequence>
<proteinExistence type="predicted"/>